<dbReference type="AlphaFoldDB" id="A0A8K0L4M5"/>
<name>A0A8K0L4M5_9PEZI</name>
<dbReference type="GO" id="GO:0016020">
    <property type="term" value="C:membrane"/>
    <property type="evidence" value="ECO:0007669"/>
    <property type="project" value="UniProtKB-SubCell"/>
</dbReference>
<evidence type="ECO:0000313" key="7">
    <source>
        <dbReference type="EMBL" id="KAG8628835.1"/>
    </source>
</evidence>
<comment type="caution">
    <text evidence="7">The sequence shown here is derived from an EMBL/GenBank/DDBJ whole genome shotgun (WGS) entry which is preliminary data.</text>
</comment>
<sequence>MRLTERPTLAPGFPVEDRDSWEGDAFGSTAADRRNFKQLTSFSFSMILVATWETVFGVAGLSPTNGGTAGFKYMYILVWIFFLCIYTSMAELGSMAPTSGRQYQWVSELAPPDYQKQTSVASVSYLVATQTQCPIVHNHPTYVFARWHGTLLMLASSPPSTTPPGPQPFAFFPPAPGAALTPVAMNWSNLIFGVVCLWGGWTCDGPVKLVRRTE</sequence>
<accession>A0A8K0L4M5</accession>
<keyword evidence="5 6" id="KW-0472">Membrane</keyword>
<evidence type="ECO:0000256" key="1">
    <source>
        <dbReference type="ARBA" id="ARBA00004141"/>
    </source>
</evidence>
<evidence type="ECO:0008006" key="9">
    <source>
        <dbReference type="Google" id="ProtNLM"/>
    </source>
</evidence>
<dbReference type="Proteomes" id="UP000809789">
    <property type="component" value="Unassembled WGS sequence"/>
</dbReference>
<dbReference type="GO" id="GO:0022857">
    <property type="term" value="F:transmembrane transporter activity"/>
    <property type="evidence" value="ECO:0007669"/>
    <property type="project" value="UniProtKB-ARBA"/>
</dbReference>
<dbReference type="OrthoDB" id="3257095at2759"/>
<dbReference type="Gene3D" id="1.20.1740.10">
    <property type="entry name" value="Amino acid/polyamine transporter I"/>
    <property type="match status" value="1"/>
</dbReference>
<comment type="subcellular location">
    <subcellularLocation>
        <location evidence="1">Membrane</location>
        <topology evidence="1">Multi-pass membrane protein</topology>
    </subcellularLocation>
</comment>
<gene>
    <name evidence="7" type="ORF">KVT40_002700</name>
</gene>
<dbReference type="PANTHER" id="PTHR45649:SF14">
    <property type="entry name" value="GABA PERMEASE"/>
    <property type="match status" value="1"/>
</dbReference>
<keyword evidence="4 6" id="KW-1133">Transmembrane helix</keyword>
<dbReference type="EMBL" id="JAESVG020000003">
    <property type="protein sequence ID" value="KAG8628835.1"/>
    <property type="molecule type" value="Genomic_DNA"/>
</dbReference>
<dbReference type="PANTHER" id="PTHR45649">
    <property type="entry name" value="AMINO-ACID PERMEASE BAT1"/>
    <property type="match status" value="1"/>
</dbReference>
<keyword evidence="2" id="KW-0813">Transport</keyword>
<proteinExistence type="predicted"/>
<evidence type="ECO:0000256" key="2">
    <source>
        <dbReference type="ARBA" id="ARBA00022448"/>
    </source>
</evidence>
<evidence type="ECO:0000256" key="5">
    <source>
        <dbReference type="ARBA" id="ARBA00023136"/>
    </source>
</evidence>
<evidence type="ECO:0000256" key="3">
    <source>
        <dbReference type="ARBA" id="ARBA00022692"/>
    </source>
</evidence>
<feature type="transmembrane region" description="Helical" evidence="6">
    <location>
        <begin position="73"/>
        <end position="92"/>
    </location>
</feature>
<feature type="transmembrane region" description="Helical" evidence="6">
    <location>
        <begin position="42"/>
        <end position="61"/>
    </location>
</feature>
<evidence type="ECO:0000256" key="4">
    <source>
        <dbReference type="ARBA" id="ARBA00022989"/>
    </source>
</evidence>
<keyword evidence="3 6" id="KW-0812">Transmembrane</keyword>
<evidence type="ECO:0000313" key="8">
    <source>
        <dbReference type="Proteomes" id="UP000809789"/>
    </source>
</evidence>
<protein>
    <recommendedName>
        <fullName evidence="9">Amino acid permease/ SLC12A domain-containing protein</fullName>
    </recommendedName>
</protein>
<evidence type="ECO:0000256" key="6">
    <source>
        <dbReference type="SAM" id="Phobius"/>
    </source>
</evidence>
<organism evidence="7 8">
    <name type="scientific">Elsinoe batatas</name>
    <dbReference type="NCBI Taxonomy" id="2601811"/>
    <lineage>
        <taxon>Eukaryota</taxon>
        <taxon>Fungi</taxon>
        <taxon>Dikarya</taxon>
        <taxon>Ascomycota</taxon>
        <taxon>Pezizomycotina</taxon>
        <taxon>Dothideomycetes</taxon>
        <taxon>Dothideomycetidae</taxon>
        <taxon>Myriangiales</taxon>
        <taxon>Elsinoaceae</taxon>
        <taxon>Elsinoe</taxon>
    </lineage>
</organism>
<keyword evidence="8" id="KW-1185">Reference proteome</keyword>
<reference evidence="7" key="1">
    <citation type="submission" date="2021-07" db="EMBL/GenBank/DDBJ databases">
        <title>Elsinoe batatas strain:CRI-CJ2 Genome sequencing and assembly.</title>
        <authorList>
            <person name="Huang L."/>
        </authorList>
    </citation>
    <scope>NUCLEOTIDE SEQUENCE</scope>
    <source>
        <strain evidence="7">CRI-CJ2</strain>
    </source>
</reference>